<dbReference type="GO" id="GO:0003700">
    <property type="term" value="F:DNA-binding transcription factor activity"/>
    <property type="evidence" value="ECO:0007669"/>
    <property type="project" value="InterPro"/>
</dbReference>
<evidence type="ECO:0000259" key="5">
    <source>
        <dbReference type="PROSITE" id="PS50888"/>
    </source>
</evidence>
<evidence type="ECO:0000313" key="6">
    <source>
        <dbReference type="EMBL" id="KAH7435703.1"/>
    </source>
</evidence>
<keyword evidence="2" id="KW-0805">Transcription regulation</keyword>
<evidence type="ECO:0000256" key="4">
    <source>
        <dbReference type="ARBA" id="ARBA00023242"/>
    </source>
</evidence>
<dbReference type="AlphaFoldDB" id="A0A8T2UPK4"/>
<dbReference type="Proteomes" id="UP000825935">
    <property type="component" value="Chromosome 6"/>
</dbReference>
<dbReference type="Pfam" id="PF00010">
    <property type="entry name" value="HLH"/>
    <property type="match status" value="1"/>
</dbReference>
<dbReference type="GO" id="GO:0046983">
    <property type="term" value="F:protein dimerization activity"/>
    <property type="evidence" value="ECO:0007669"/>
    <property type="project" value="InterPro"/>
</dbReference>
<dbReference type="PROSITE" id="PS50888">
    <property type="entry name" value="BHLH"/>
    <property type="match status" value="1"/>
</dbReference>
<accession>A0A8T2UPK4</accession>
<dbReference type="Gene3D" id="4.10.280.10">
    <property type="entry name" value="Helix-loop-helix DNA-binding domain"/>
    <property type="match status" value="1"/>
</dbReference>
<keyword evidence="7" id="KW-1185">Reference proteome</keyword>
<dbReference type="PANTHER" id="PTHR45914:SF12">
    <property type="entry name" value="TRANSCRIPTION FACTOR BHLH87"/>
    <property type="match status" value="1"/>
</dbReference>
<sequence length="467" mass="51704">MVCRVDDAQELADMLKGVFDRQQPVPAIADDKEAAFDFIDRKSFSSSCRDSHQMHFQSENVHSTKQQHAQLNLPVQNAKLRLQHSDEMVGVASSTVSDNLTVLPAPFDVVPAENQNERRISNCRSLFDGPADIRQEPFNSIPCMFSHGGNTDEVCKVQFPSHCESEATDRKNMPMASDDRSYDEVSCCNMYKTFESVAMNARSVSTGSVPGGLNDDYSLCSISGGITGMSSPTRNRARKELLPSMQIVSTELPETAVFGVVGDGDKLLNEHKAANHPHAETLSFENINTQCRLIYPDRNCIRDVVAGGDASNKDCIAPILDESLLSAEGQMKQMQREALYAAAAMQPIDWTGLLAMSVGARPKRRNVRISHDPQTASARKRRERISERIRVLQRMVPGGTKMDTASMLDEAIHYLKYLKSQIQALEYLEKRTSRPSLSTRSVPFAPCLFSNLNISNLQPSPSSTLIS</sequence>
<feature type="domain" description="BHLH" evidence="5">
    <location>
        <begin position="369"/>
        <end position="418"/>
    </location>
</feature>
<dbReference type="InterPro" id="IPR045843">
    <property type="entry name" value="IND-like"/>
</dbReference>
<comment type="subcellular location">
    <subcellularLocation>
        <location evidence="1">Nucleus</location>
    </subcellularLocation>
</comment>
<comment type="caution">
    <text evidence="6">The sequence shown here is derived from an EMBL/GenBank/DDBJ whole genome shotgun (WGS) entry which is preliminary data.</text>
</comment>
<proteinExistence type="predicted"/>
<gene>
    <name evidence="6" type="ORF">KP509_06G076000</name>
</gene>
<dbReference type="SUPFAM" id="SSF47459">
    <property type="entry name" value="HLH, helix-loop-helix DNA-binding domain"/>
    <property type="match status" value="1"/>
</dbReference>
<dbReference type="GO" id="GO:0005634">
    <property type="term" value="C:nucleus"/>
    <property type="evidence" value="ECO:0007669"/>
    <property type="project" value="UniProtKB-SubCell"/>
</dbReference>
<dbReference type="OrthoDB" id="2017571at2759"/>
<dbReference type="SMART" id="SM00353">
    <property type="entry name" value="HLH"/>
    <property type="match status" value="1"/>
</dbReference>
<dbReference type="EMBL" id="CM035411">
    <property type="protein sequence ID" value="KAH7435703.1"/>
    <property type="molecule type" value="Genomic_DNA"/>
</dbReference>
<keyword evidence="3" id="KW-0804">Transcription</keyword>
<reference evidence="6" key="1">
    <citation type="submission" date="2021-08" db="EMBL/GenBank/DDBJ databases">
        <title>WGS assembly of Ceratopteris richardii.</title>
        <authorList>
            <person name="Marchant D.B."/>
            <person name="Chen G."/>
            <person name="Jenkins J."/>
            <person name="Shu S."/>
            <person name="Leebens-Mack J."/>
            <person name="Grimwood J."/>
            <person name="Schmutz J."/>
            <person name="Soltis P."/>
            <person name="Soltis D."/>
            <person name="Chen Z.-H."/>
        </authorList>
    </citation>
    <scope>NUCLEOTIDE SEQUENCE</scope>
    <source>
        <strain evidence="6">Whitten #5841</strain>
        <tissue evidence="6">Leaf</tissue>
    </source>
</reference>
<dbReference type="InterPro" id="IPR011598">
    <property type="entry name" value="bHLH_dom"/>
</dbReference>
<evidence type="ECO:0000313" key="7">
    <source>
        <dbReference type="Proteomes" id="UP000825935"/>
    </source>
</evidence>
<evidence type="ECO:0000256" key="3">
    <source>
        <dbReference type="ARBA" id="ARBA00023163"/>
    </source>
</evidence>
<evidence type="ECO:0000256" key="2">
    <source>
        <dbReference type="ARBA" id="ARBA00023015"/>
    </source>
</evidence>
<organism evidence="6 7">
    <name type="scientific">Ceratopteris richardii</name>
    <name type="common">Triangle waterfern</name>
    <dbReference type="NCBI Taxonomy" id="49495"/>
    <lineage>
        <taxon>Eukaryota</taxon>
        <taxon>Viridiplantae</taxon>
        <taxon>Streptophyta</taxon>
        <taxon>Embryophyta</taxon>
        <taxon>Tracheophyta</taxon>
        <taxon>Polypodiopsida</taxon>
        <taxon>Polypodiidae</taxon>
        <taxon>Polypodiales</taxon>
        <taxon>Pteridineae</taxon>
        <taxon>Pteridaceae</taxon>
        <taxon>Parkerioideae</taxon>
        <taxon>Ceratopteris</taxon>
    </lineage>
</organism>
<protein>
    <recommendedName>
        <fullName evidence="5">BHLH domain-containing protein</fullName>
    </recommendedName>
</protein>
<evidence type="ECO:0000256" key="1">
    <source>
        <dbReference type="ARBA" id="ARBA00004123"/>
    </source>
</evidence>
<keyword evidence="4" id="KW-0539">Nucleus</keyword>
<name>A0A8T2UPK4_CERRI</name>
<dbReference type="PANTHER" id="PTHR45914">
    <property type="entry name" value="TRANSCRIPTION FACTOR HEC3-RELATED"/>
    <property type="match status" value="1"/>
</dbReference>
<dbReference type="InterPro" id="IPR036638">
    <property type="entry name" value="HLH_DNA-bd_sf"/>
</dbReference>